<evidence type="ECO:0000313" key="3">
    <source>
        <dbReference type="Proteomes" id="UP000558284"/>
    </source>
</evidence>
<gene>
    <name evidence="2" type="ORF">H0241_08250</name>
</gene>
<accession>A0A838B2Z4</accession>
<dbReference type="SUPFAM" id="SSF141571">
    <property type="entry name" value="Pentapeptide repeat-like"/>
    <property type="match status" value="1"/>
</dbReference>
<dbReference type="PANTHER" id="PTHR14136">
    <property type="entry name" value="BTB_POZ DOMAIN-CONTAINING PROTEIN KCTD9"/>
    <property type="match status" value="1"/>
</dbReference>
<feature type="chain" id="PRO_5032823491" evidence="1">
    <location>
        <begin position="30"/>
        <end position="238"/>
    </location>
</feature>
<reference evidence="2 3" key="1">
    <citation type="submission" date="2020-07" db="EMBL/GenBank/DDBJ databases">
        <title>Definition of the novel symbiovar canariense within Mesorhizobium novociceri, a new species of genus Mesorhizobium nodulating Cicer canariense in the Caldera de Taburiente National Park (La Palma, Canary Islands).</title>
        <authorList>
            <person name="Leon-Barrios M."/>
            <person name="Perez-Yepez J."/>
            <person name="Flores-Felix J.D."/>
            <person name="Ramirez-Baena M.H."/>
            <person name="Pulido-Suarez L."/>
            <person name="Igual J.M."/>
            <person name="Velazquez E."/>
            <person name="Peix A."/>
        </authorList>
    </citation>
    <scope>NUCLEOTIDE SEQUENCE [LARGE SCALE GENOMIC DNA]</scope>
    <source>
        <strain evidence="2 3">CCANP35</strain>
    </source>
</reference>
<dbReference type="EMBL" id="JACDTY010000003">
    <property type="protein sequence ID" value="MBA1140249.1"/>
    <property type="molecule type" value="Genomic_DNA"/>
</dbReference>
<dbReference type="RefSeq" id="WP_181056945.1">
    <property type="nucleotide sequence ID" value="NZ_JACDTY010000003.1"/>
</dbReference>
<dbReference type="AlphaFoldDB" id="A0A838B2Z4"/>
<dbReference type="InterPro" id="IPR051082">
    <property type="entry name" value="Pentapeptide-BTB/POZ_domain"/>
</dbReference>
<sequence length="238" mass="25966">MTLRRTRAYGASGLVLAVCIVFAWQNATAAQNCDAAAAPGVNWQECDKKLLILEGQDLSGANLFGVDFTSTDLRNSNLLAANFEKATLVRASLAGSTAKGARFDKIEAYRTDFSRMDAQGAVFAGAEVQRSNFQDANLTNVDFTKAELGRAQFHDADISGSRFSFANLARADFRGATFTAPIDFDRAFFFLTRIEGLDLSNSSGLSQWQLNMACGDARTELPSGLTRPEDWPCQFQQE</sequence>
<evidence type="ECO:0000256" key="1">
    <source>
        <dbReference type="SAM" id="SignalP"/>
    </source>
</evidence>
<dbReference type="Proteomes" id="UP000558284">
    <property type="component" value="Unassembled WGS sequence"/>
</dbReference>
<comment type="caution">
    <text evidence="2">The sequence shown here is derived from an EMBL/GenBank/DDBJ whole genome shotgun (WGS) entry which is preliminary data.</text>
</comment>
<evidence type="ECO:0000313" key="2">
    <source>
        <dbReference type="EMBL" id="MBA1140249.1"/>
    </source>
</evidence>
<keyword evidence="1" id="KW-0732">Signal</keyword>
<dbReference type="InterPro" id="IPR001646">
    <property type="entry name" value="5peptide_repeat"/>
</dbReference>
<protein>
    <submittedName>
        <fullName evidence="2">Pentapeptide repeat-containing protein</fullName>
    </submittedName>
</protein>
<proteinExistence type="predicted"/>
<feature type="signal peptide" evidence="1">
    <location>
        <begin position="1"/>
        <end position="29"/>
    </location>
</feature>
<keyword evidence="3" id="KW-1185">Reference proteome</keyword>
<dbReference type="Pfam" id="PF00805">
    <property type="entry name" value="Pentapeptide"/>
    <property type="match status" value="3"/>
</dbReference>
<organism evidence="2 3">
    <name type="scientific">Mesorhizobium neociceri</name>
    <dbReference type="NCBI Taxonomy" id="1307853"/>
    <lineage>
        <taxon>Bacteria</taxon>
        <taxon>Pseudomonadati</taxon>
        <taxon>Pseudomonadota</taxon>
        <taxon>Alphaproteobacteria</taxon>
        <taxon>Hyphomicrobiales</taxon>
        <taxon>Phyllobacteriaceae</taxon>
        <taxon>Mesorhizobium</taxon>
    </lineage>
</organism>
<name>A0A838B2Z4_9HYPH</name>
<dbReference type="PANTHER" id="PTHR14136:SF17">
    <property type="entry name" value="BTB_POZ DOMAIN-CONTAINING PROTEIN KCTD9"/>
    <property type="match status" value="1"/>
</dbReference>
<dbReference type="Gene3D" id="2.160.20.80">
    <property type="entry name" value="E3 ubiquitin-protein ligase SopA"/>
    <property type="match status" value="2"/>
</dbReference>